<dbReference type="AlphaFoldDB" id="A0A7W9MWR0"/>
<dbReference type="Gene3D" id="1.10.1070.20">
    <property type="match status" value="1"/>
</dbReference>
<feature type="domain" description="HipA-like C-terminal" evidence="4">
    <location>
        <begin position="194"/>
        <end position="403"/>
    </location>
</feature>
<accession>A0A7W9MWR0</accession>
<dbReference type="Pfam" id="PF07804">
    <property type="entry name" value="HipA_C"/>
    <property type="match status" value="1"/>
</dbReference>
<evidence type="ECO:0000256" key="1">
    <source>
        <dbReference type="ARBA" id="ARBA00010164"/>
    </source>
</evidence>
<keyword evidence="6" id="KW-1185">Reference proteome</keyword>
<sequence>MPKAERRLVAAQRTVAATGEPLPSKVDVWVQIDGTDVLAGHVNSHYGRNAESATFLYDAAYLANPRSYDLEPALPRIAGALHTSVGVALFHSFADSSPDRWGKALITKGERQRARIAGSTPRTLSEFSYLLGVRDDLRQGAIRFALPGTQTFMADDTTGVPALTDLPELLDLAARTENDDADLAAIRRLVRAGSSLGGARPKAHVRTDDGTIAIAKFPSRADSWNVMAWEKIAFDLAAAAGIPVPRSRLLRIAGRDVHVIDRFDRAGSNRIGYISAMTMLEARDGDTGSYLDIGSAIEQHSAAATADLRDLWTRVVFSILISNVDDHLRNHGFLRADNAWTLSPAFDLNPDPSPGTKFLATAVNEDETEASIDLALEVAELFRLEPSEALKIVADVGRTTAQWAEVAARRGQSKKQIDEMTPAFDHAQASAARKLGS</sequence>
<name>A0A7W9MWR0_9ACTN</name>
<evidence type="ECO:0000313" key="6">
    <source>
        <dbReference type="Proteomes" id="UP000549971"/>
    </source>
</evidence>
<dbReference type="EMBL" id="JACHMY010000001">
    <property type="protein sequence ID" value="MBB5838560.1"/>
    <property type="molecule type" value="Genomic_DNA"/>
</dbReference>
<gene>
    <name evidence="5" type="ORF">HDA39_005294</name>
</gene>
<proteinExistence type="inferred from homology"/>
<dbReference type="Proteomes" id="UP000549971">
    <property type="component" value="Unassembled WGS sequence"/>
</dbReference>
<protein>
    <submittedName>
        <fullName evidence="5">Serine/threonine-protein kinase HipA</fullName>
        <ecNumber evidence="5">2.7.11.1</ecNumber>
    </submittedName>
</protein>
<dbReference type="EC" id="2.7.11.1" evidence="5"/>
<dbReference type="GO" id="GO:0005829">
    <property type="term" value="C:cytosol"/>
    <property type="evidence" value="ECO:0007669"/>
    <property type="project" value="TreeGrafter"/>
</dbReference>
<dbReference type="PANTHER" id="PTHR37419">
    <property type="entry name" value="SERINE/THREONINE-PROTEIN KINASE TOXIN HIPA"/>
    <property type="match status" value="1"/>
</dbReference>
<evidence type="ECO:0000256" key="3">
    <source>
        <dbReference type="ARBA" id="ARBA00022777"/>
    </source>
</evidence>
<evidence type="ECO:0000313" key="5">
    <source>
        <dbReference type="EMBL" id="MBB5838560.1"/>
    </source>
</evidence>
<dbReference type="GO" id="GO:0004674">
    <property type="term" value="F:protein serine/threonine kinase activity"/>
    <property type="evidence" value="ECO:0007669"/>
    <property type="project" value="UniProtKB-EC"/>
</dbReference>
<evidence type="ECO:0000256" key="2">
    <source>
        <dbReference type="ARBA" id="ARBA00022679"/>
    </source>
</evidence>
<comment type="caution">
    <text evidence="5">The sequence shown here is derived from an EMBL/GenBank/DDBJ whole genome shotgun (WGS) entry which is preliminary data.</text>
</comment>
<reference evidence="5 6" key="1">
    <citation type="submission" date="2020-08" db="EMBL/GenBank/DDBJ databases">
        <title>Sequencing the genomes of 1000 actinobacteria strains.</title>
        <authorList>
            <person name="Klenk H.-P."/>
        </authorList>
    </citation>
    <scope>NUCLEOTIDE SEQUENCE [LARGE SCALE GENOMIC DNA]</scope>
    <source>
        <strain evidence="5 6">DSM 28967</strain>
    </source>
</reference>
<organism evidence="5 6">
    <name type="scientific">Kribbella italica</name>
    <dbReference type="NCBI Taxonomy" id="1540520"/>
    <lineage>
        <taxon>Bacteria</taxon>
        <taxon>Bacillati</taxon>
        <taxon>Actinomycetota</taxon>
        <taxon>Actinomycetes</taxon>
        <taxon>Propionibacteriales</taxon>
        <taxon>Kribbellaceae</taxon>
        <taxon>Kribbella</taxon>
    </lineage>
</organism>
<keyword evidence="3 5" id="KW-0418">Kinase</keyword>
<dbReference type="InterPro" id="IPR052028">
    <property type="entry name" value="HipA_Ser/Thr_kinase"/>
</dbReference>
<dbReference type="PANTHER" id="PTHR37419:SF8">
    <property type="entry name" value="TOXIN YJJJ"/>
    <property type="match status" value="1"/>
</dbReference>
<dbReference type="InterPro" id="IPR012893">
    <property type="entry name" value="HipA-like_C"/>
</dbReference>
<keyword evidence="2 5" id="KW-0808">Transferase</keyword>
<comment type="similarity">
    <text evidence="1">Belongs to the HipA Ser/Thr kinase family.</text>
</comment>
<evidence type="ECO:0000259" key="4">
    <source>
        <dbReference type="Pfam" id="PF07804"/>
    </source>
</evidence>
<dbReference type="RefSeq" id="WP_337925899.1">
    <property type="nucleotide sequence ID" value="NZ_JACHMY010000001.1"/>
</dbReference>